<dbReference type="Gene3D" id="2.50.20.10">
    <property type="entry name" value="Lipoprotein localisation LolA/LolB/LppX"/>
    <property type="match status" value="1"/>
</dbReference>
<accession>A0ABW8GHR3</accession>
<keyword evidence="3" id="KW-0449">Lipoprotein</keyword>
<dbReference type="CDD" id="cd16325">
    <property type="entry name" value="LolA"/>
    <property type="match status" value="1"/>
</dbReference>
<evidence type="ECO:0000313" key="4">
    <source>
        <dbReference type="Proteomes" id="UP001617669"/>
    </source>
</evidence>
<reference evidence="3 4" key="1">
    <citation type="submission" date="2024-11" db="EMBL/GenBank/DDBJ databases">
        <authorList>
            <person name="Kaparullina E.N."/>
            <person name="Delegan Y.A."/>
            <person name="Doronina N.V."/>
        </authorList>
    </citation>
    <scope>NUCLEOTIDE SEQUENCE [LARGE SCALE GENOMIC DNA]</scope>
    <source>
        <strain evidence="3 4">7sh_L</strain>
    </source>
</reference>
<dbReference type="Proteomes" id="UP001617669">
    <property type="component" value="Unassembled WGS sequence"/>
</dbReference>
<organism evidence="3 4">
    <name type="scientific">Methylobacillus methanolivorans</name>
    <dbReference type="NCBI Taxonomy" id="1848927"/>
    <lineage>
        <taxon>Bacteria</taxon>
        <taxon>Pseudomonadati</taxon>
        <taxon>Pseudomonadota</taxon>
        <taxon>Betaproteobacteria</taxon>
        <taxon>Nitrosomonadales</taxon>
        <taxon>Methylophilaceae</taxon>
        <taxon>Methylobacillus</taxon>
    </lineage>
</organism>
<keyword evidence="4" id="KW-1185">Reference proteome</keyword>
<feature type="signal peptide" evidence="2">
    <location>
        <begin position="1"/>
        <end position="25"/>
    </location>
</feature>
<gene>
    <name evidence="3" type="ORF">ACIKP9_00570</name>
</gene>
<dbReference type="SUPFAM" id="SSF89392">
    <property type="entry name" value="Prokaryotic lipoproteins and lipoprotein localization factors"/>
    <property type="match status" value="1"/>
</dbReference>
<protein>
    <submittedName>
        <fullName evidence="3">Outer membrane lipoprotein carrier protein LolA</fullName>
    </submittedName>
</protein>
<comment type="caution">
    <text evidence="3">The sequence shown here is derived from an EMBL/GenBank/DDBJ whole genome shotgun (WGS) entry which is preliminary data.</text>
</comment>
<evidence type="ECO:0000256" key="1">
    <source>
        <dbReference type="ARBA" id="ARBA00022729"/>
    </source>
</evidence>
<evidence type="ECO:0000313" key="3">
    <source>
        <dbReference type="EMBL" id="MFJ5444712.1"/>
    </source>
</evidence>
<evidence type="ECO:0000256" key="2">
    <source>
        <dbReference type="SAM" id="SignalP"/>
    </source>
</evidence>
<dbReference type="InterPro" id="IPR029046">
    <property type="entry name" value="LolA/LolB/LppX"/>
</dbReference>
<name>A0ABW8GHR3_9PROT</name>
<keyword evidence="1 2" id="KW-0732">Signal</keyword>
<sequence>MSIMPLMLCRFILLATLFSPLHAWAAEDALLTQIASQTAQHEVVQARFTQHKQMAALKRPLITEGRLVYSRAHGVLWQIEKPYRITYLLGEQQIVEIAADGSRKQRGIKDIPGLAQVGRIFRAMLGADTATLQTQFEVKASGQPTAWDITLQPKQAQVRQFLTALQLTGGQFVQTIHIDEASGDQTLLKFSDTQATSLPSAEDLRLLESIKTK</sequence>
<feature type="chain" id="PRO_5047188906" evidence="2">
    <location>
        <begin position="26"/>
        <end position="213"/>
    </location>
</feature>
<dbReference type="InterPro" id="IPR004564">
    <property type="entry name" value="OM_lipoprot_carrier_LolA-like"/>
</dbReference>
<proteinExistence type="predicted"/>
<dbReference type="EMBL" id="JBIWXY010000001">
    <property type="protein sequence ID" value="MFJ5444712.1"/>
    <property type="molecule type" value="Genomic_DNA"/>
</dbReference>
<dbReference type="Pfam" id="PF19574">
    <property type="entry name" value="LolA_3"/>
    <property type="match status" value="1"/>
</dbReference>
<dbReference type="RefSeq" id="WP_400877888.1">
    <property type="nucleotide sequence ID" value="NZ_JBIWXY010000001.1"/>
</dbReference>